<proteinExistence type="predicted"/>
<name>A0A075G799_9ARCH</name>
<dbReference type="AlphaFoldDB" id="A0A075G799"/>
<organism evidence="1">
    <name type="scientific">uncultured marine thaumarchaeote KM3_107_D09</name>
    <dbReference type="NCBI Taxonomy" id="1455985"/>
    <lineage>
        <taxon>Archaea</taxon>
        <taxon>Nitrososphaerota</taxon>
        <taxon>environmental samples</taxon>
    </lineage>
</organism>
<accession>A0A075G799</accession>
<protein>
    <submittedName>
        <fullName evidence="1">Uncharacterized protein</fullName>
    </submittedName>
</protein>
<evidence type="ECO:0000313" key="1">
    <source>
        <dbReference type="EMBL" id="AIE99284.1"/>
    </source>
</evidence>
<sequence length="100" mass="11535">MPIPQKFFYIQIHARLLVQVTTPEDIEKESKRTIEALYGNSISDFKIREVFALPEFGPRIAWDVQVTFNLEGKKNTVDLEIQEKNGNVTNARLIDTMDPI</sequence>
<dbReference type="EMBL" id="KF900559">
    <property type="protein sequence ID" value="AIE99284.1"/>
    <property type="molecule type" value="Genomic_DNA"/>
</dbReference>
<reference evidence="1" key="1">
    <citation type="journal article" date="2014" name="Genome Biol. Evol.">
        <title>Pangenome evidence for extensive interdomain horizontal transfer affecting lineage core and shell genes in uncultured planktonic thaumarchaeota and euryarchaeota.</title>
        <authorList>
            <person name="Deschamps P."/>
            <person name="Zivanovic Y."/>
            <person name="Moreira D."/>
            <person name="Rodriguez-Valera F."/>
            <person name="Lopez-Garcia P."/>
        </authorList>
    </citation>
    <scope>NUCLEOTIDE SEQUENCE</scope>
</reference>